<sequence>MMMIKQQLQQQQHFILIHNNSLNNNNFLNNNNRGIKILGSKGLDLIITVKHRSEADIRRHNNQNKITTTTIVCLLFVARTKMIHIEPMDIEERSSKMMLHYMQRKHFIILLIGFFVVYGAFLIGGGAGPSAYVKSPSFVDLCLNNGTNSTNNSNNNINSSLSTSDDEKCSDIYTNGSIRIYKTLDNMDKTNRYFTASITLIPSQQAIDKLNQTSGGASSVTIEFPAFVTISASNFSDPFIQQQYNKTFKMDCKVSSGSCTSILMVNHIGIFNPNYYIDITIFNNTYTGTYFDGQLEFTFAYMNSTYSLMEIMIRLAFICITVLTLAGMVFSLRKYNWRSWTIEQQCVVILLVALFFYDNPFYLMTLLFSGIGAETIDGLFGYIFVSILFYFWFVLFDSIRKNGQEFTFKSFYLPKIIMVCVFFLINLVHISIYESTIKNNPLDSPYSKPSWAIFTLMASIMILIFLCYMVYLIAKGWMTTKTLPIVNIKLKLHLVFSMMILVAFSLGVLFSWFDPKNVSSIIFFSYFTMLNLYTYVLAIIYLPHPNSELLYQSTRLRDGADFNTGPSGHMKLSQKEEEEFNEVYL</sequence>
<dbReference type="GeneID" id="14874200"/>
<dbReference type="PANTHER" id="PTHR31918:SF1">
    <property type="entry name" value="TRANSMEMBRANE PROTEIN 181"/>
    <property type="match status" value="1"/>
</dbReference>
<dbReference type="GO" id="GO:0016020">
    <property type="term" value="C:membrane"/>
    <property type="evidence" value="ECO:0007669"/>
    <property type="project" value="UniProtKB-SubCell"/>
</dbReference>
<organism evidence="8 9">
    <name type="scientific">Cavenderia fasciculata</name>
    <name type="common">Slime mold</name>
    <name type="synonym">Dictyostelium fasciculatum</name>
    <dbReference type="NCBI Taxonomy" id="261658"/>
    <lineage>
        <taxon>Eukaryota</taxon>
        <taxon>Amoebozoa</taxon>
        <taxon>Evosea</taxon>
        <taxon>Eumycetozoa</taxon>
        <taxon>Dictyostelia</taxon>
        <taxon>Acytosteliales</taxon>
        <taxon>Cavenderiaceae</taxon>
        <taxon>Cavenderia</taxon>
    </lineage>
</organism>
<dbReference type="Pfam" id="PF06664">
    <property type="entry name" value="WLS-like_TM"/>
    <property type="match status" value="1"/>
</dbReference>
<protein>
    <recommendedName>
        <fullName evidence="7">Wntless-like transmembrane domain-containing protein</fullName>
    </recommendedName>
</protein>
<feature type="transmembrane region" description="Helical" evidence="6">
    <location>
        <begin position="452"/>
        <end position="474"/>
    </location>
</feature>
<evidence type="ECO:0000256" key="4">
    <source>
        <dbReference type="ARBA" id="ARBA00023136"/>
    </source>
</evidence>
<evidence type="ECO:0000256" key="1">
    <source>
        <dbReference type="ARBA" id="ARBA00004141"/>
    </source>
</evidence>
<feature type="transmembrane region" description="Helical" evidence="6">
    <location>
        <begin position="379"/>
        <end position="399"/>
    </location>
</feature>
<evidence type="ECO:0000256" key="5">
    <source>
        <dbReference type="SAM" id="MobiDB-lite"/>
    </source>
</evidence>
<evidence type="ECO:0000313" key="8">
    <source>
        <dbReference type="EMBL" id="EGG21985.1"/>
    </source>
</evidence>
<dbReference type="KEGG" id="dfa:DFA_01871"/>
<evidence type="ECO:0000256" key="6">
    <source>
        <dbReference type="SAM" id="Phobius"/>
    </source>
</evidence>
<feature type="compositionally biased region" description="Acidic residues" evidence="5">
    <location>
        <begin position="576"/>
        <end position="585"/>
    </location>
</feature>
<dbReference type="OrthoDB" id="28186at2759"/>
<keyword evidence="4 6" id="KW-0472">Membrane</keyword>
<feature type="domain" description="Wntless-like transmembrane" evidence="7">
    <location>
        <begin position="303"/>
        <end position="544"/>
    </location>
</feature>
<dbReference type="InterPro" id="IPR047843">
    <property type="entry name" value="WLS-like_TM"/>
</dbReference>
<dbReference type="InterPro" id="IPR040416">
    <property type="entry name" value="TMEM181"/>
</dbReference>
<keyword evidence="3 6" id="KW-1133">Transmembrane helix</keyword>
<feature type="transmembrane region" description="Helical" evidence="6">
    <location>
        <begin position="107"/>
        <end position="127"/>
    </location>
</feature>
<proteinExistence type="predicted"/>
<dbReference type="RefSeq" id="XP_004359836.1">
    <property type="nucleotide sequence ID" value="XM_004359779.1"/>
</dbReference>
<comment type="subcellular location">
    <subcellularLocation>
        <location evidence="1">Membrane</location>
        <topology evidence="1">Multi-pass membrane protein</topology>
    </subcellularLocation>
</comment>
<keyword evidence="2 6" id="KW-0812">Transmembrane</keyword>
<feature type="transmembrane region" description="Helical" evidence="6">
    <location>
        <begin position="311"/>
        <end position="335"/>
    </location>
</feature>
<feature type="transmembrane region" description="Helical" evidence="6">
    <location>
        <begin position="494"/>
        <end position="513"/>
    </location>
</feature>
<evidence type="ECO:0000313" key="9">
    <source>
        <dbReference type="Proteomes" id="UP000007797"/>
    </source>
</evidence>
<accession>F4PV77</accession>
<evidence type="ECO:0000259" key="7">
    <source>
        <dbReference type="Pfam" id="PF06664"/>
    </source>
</evidence>
<dbReference type="STRING" id="1054147.F4PV77"/>
<name>F4PV77_CACFS</name>
<keyword evidence="9" id="KW-1185">Reference proteome</keyword>
<dbReference type="Proteomes" id="UP000007797">
    <property type="component" value="Unassembled WGS sequence"/>
</dbReference>
<gene>
    <name evidence="8" type="ORF">DFA_01871</name>
</gene>
<feature type="transmembrane region" description="Helical" evidence="6">
    <location>
        <begin position="347"/>
        <end position="373"/>
    </location>
</feature>
<dbReference type="AlphaFoldDB" id="F4PV77"/>
<reference evidence="9" key="1">
    <citation type="journal article" date="2011" name="Genome Res.">
        <title>Phylogeny-wide analysis of social amoeba genomes highlights ancient origins for complex intercellular communication.</title>
        <authorList>
            <person name="Heidel A.J."/>
            <person name="Lawal H.M."/>
            <person name="Felder M."/>
            <person name="Schilde C."/>
            <person name="Helps N.R."/>
            <person name="Tunggal B."/>
            <person name="Rivero F."/>
            <person name="John U."/>
            <person name="Schleicher M."/>
            <person name="Eichinger L."/>
            <person name="Platzer M."/>
            <person name="Noegel A.A."/>
            <person name="Schaap P."/>
            <person name="Gloeckner G."/>
        </authorList>
    </citation>
    <scope>NUCLEOTIDE SEQUENCE [LARGE SCALE GENOMIC DNA]</scope>
    <source>
        <strain evidence="9">SH3</strain>
    </source>
</reference>
<evidence type="ECO:0000256" key="2">
    <source>
        <dbReference type="ARBA" id="ARBA00022692"/>
    </source>
</evidence>
<dbReference type="GO" id="GO:0015643">
    <property type="term" value="F:toxic substance binding"/>
    <property type="evidence" value="ECO:0007669"/>
    <property type="project" value="InterPro"/>
</dbReference>
<feature type="transmembrane region" description="Helical" evidence="6">
    <location>
        <begin position="519"/>
        <end position="542"/>
    </location>
</feature>
<dbReference type="EMBL" id="GL883010">
    <property type="protein sequence ID" value="EGG21985.1"/>
    <property type="molecule type" value="Genomic_DNA"/>
</dbReference>
<dbReference type="OMA" id="SWINIRD"/>
<evidence type="ECO:0000256" key="3">
    <source>
        <dbReference type="ARBA" id="ARBA00022989"/>
    </source>
</evidence>
<feature type="transmembrane region" description="Helical" evidence="6">
    <location>
        <begin position="411"/>
        <end position="432"/>
    </location>
</feature>
<dbReference type="PANTHER" id="PTHR31918">
    <property type="entry name" value="TRANSMEMBRANE PROTEIN 181"/>
    <property type="match status" value="1"/>
</dbReference>
<feature type="region of interest" description="Disordered" evidence="5">
    <location>
        <begin position="565"/>
        <end position="585"/>
    </location>
</feature>